<dbReference type="RefSeq" id="WP_283404717.1">
    <property type="nucleotide sequence ID" value="NZ_BAAAEA010000010.1"/>
</dbReference>
<name>A0ABY1PMG1_9HYPH</name>
<comment type="caution">
    <text evidence="1">The sequence shown here is derived from an EMBL/GenBank/DDBJ whole genome shotgun (WGS) entry which is preliminary data.</text>
</comment>
<dbReference type="InterPro" id="IPR007833">
    <property type="entry name" value="Capsule_polysaccharide_synth"/>
</dbReference>
<keyword evidence="2" id="KW-1185">Reference proteome</keyword>
<proteinExistence type="predicted"/>
<protein>
    <submittedName>
        <fullName evidence="1">Capsule polysaccharide biosynthesis protein</fullName>
    </submittedName>
</protein>
<evidence type="ECO:0000313" key="1">
    <source>
        <dbReference type="EMBL" id="SMP37422.1"/>
    </source>
</evidence>
<accession>A0ABY1PMG1</accession>
<reference evidence="1 2" key="1">
    <citation type="submission" date="2017-05" db="EMBL/GenBank/DDBJ databases">
        <authorList>
            <person name="Varghese N."/>
            <person name="Submissions S."/>
        </authorList>
    </citation>
    <scope>NUCLEOTIDE SEQUENCE [LARGE SCALE GENOMIC DNA]</scope>
    <source>
        <strain evidence="1 2">DSM 15949</strain>
    </source>
</reference>
<sequence>MKIALATSGMMLLKEAIGALAGGETQLMRSYGRSADLIAGWGHKPTAARARQTARRRGVPYIAFEDGFLRSVQPGNTERPASLILDRTGIYYDASCPSDLEANISRRLAMSGSERAGEEIVAYLRRERLSKYNTVRPEQALFSGGEAVRGGGTRVLVVDQTAGDASIPGALATDTDFADMLLAAVLENPQADIVVRIHPETLLGTKPGHFSPESLDQLASAHEAVARAASEKRLHLSSDPVNPWDLLERCSKVYCVSSQLGFEALMASCEVHCFGMPFYGGWGLTADRKARPTRRRDVPLTVLVAAAYLDYCRYFDFERGIKTDFWRAAEALKVRRDQHFAAQPE</sequence>
<dbReference type="Pfam" id="PF05159">
    <property type="entry name" value="Capsule_synth"/>
    <property type="match status" value="2"/>
</dbReference>
<dbReference type="EMBL" id="FXTT01000013">
    <property type="protein sequence ID" value="SMP37422.1"/>
    <property type="molecule type" value="Genomic_DNA"/>
</dbReference>
<gene>
    <name evidence="1" type="ORF">SAMN06265374_0093</name>
</gene>
<evidence type="ECO:0000313" key="2">
    <source>
        <dbReference type="Proteomes" id="UP001157914"/>
    </source>
</evidence>
<organism evidence="1 2">
    <name type="scientific">Roseibium denhamense</name>
    <dbReference type="NCBI Taxonomy" id="76305"/>
    <lineage>
        <taxon>Bacteria</taxon>
        <taxon>Pseudomonadati</taxon>
        <taxon>Pseudomonadota</taxon>
        <taxon>Alphaproteobacteria</taxon>
        <taxon>Hyphomicrobiales</taxon>
        <taxon>Stappiaceae</taxon>
        <taxon>Roseibium</taxon>
    </lineage>
</organism>
<dbReference type="CDD" id="cd16440">
    <property type="entry name" value="beta_Kdo_transferase_KpsC_1"/>
    <property type="match status" value="1"/>
</dbReference>
<dbReference type="Proteomes" id="UP001157914">
    <property type="component" value="Unassembled WGS sequence"/>
</dbReference>